<sequence>MEINKKFYEYLLQERDSLEKNNFPTYQKGLGKNFIIKCNANSDDVMKLARDVLVIVNYQYDEYSKDKWDDLDFWKSILPVKFINGFNKKFSFLSLIKKYRDSWTLDNWIFLMDPIDRSWFWWGATVLDKNYFVFSTRVLDDPFLSGSLRWLFLASGAIEVIDEDDI</sequence>
<gene>
    <name evidence="1" type="ORF">F9B74_09145</name>
</gene>
<accession>A0A6L9Y854</accession>
<evidence type="ECO:0000313" key="1">
    <source>
        <dbReference type="EMBL" id="NEN76473.1"/>
    </source>
</evidence>
<dbReference type="RefSeq" id="WP_163764889.1">
    <property type="nucleotide sequence ID" value="NZ_JAAGYR010000020.1"/>
</dbReference>
<dbReference type="AlphaFoldDB" id="A0A6L9Y854"/>
<name>A0A6L9Y854_9BURK</name>
<comment type="caution">
    <text evidence="1">The sequence shown here is derived from an EMBL/GenBank/DDBJ whole genome shotgun (WGS) entry which is preliminary data.</text>
</comment>
<dbReference type="Proteomes" id="UP000477651">
    <property type="component" value="Unassembled WGS sequence"/>
</dbReference>
<keyword evidence="2" id="KW-1185">Reference proteome</keyword>
<organism evidence="1 2">
    <name type="scientific">Pelistega ratti</name>
    <dbReference type="NCBI Taxonomy" id="2652177"/>
    <lineage>
        <taxon>Bacteria</taxon>
        <taxon>Pseudomonadati</taxon>
        <taxon>Pseudomonadota</taxon>
        <taxon>Betaproteobacteria</taxon>
        <taxon>Burkholderiales</taxon>
        <taxon>Alcaligenaceae</taxon>
        <taxon>Pelistega</taxon>
    </lineage>
</organism>
<protein>
    <submittedName>
        <fullName evidence="1">Uncharacterized protein</fullName>
    </submittedName>
</protein>
<reference evidence="1 2" key="1">
    <citation type="submission" date="2020-02" db="EMBL/GenBank/DDBJ databases">
        <title>Pelistega sp. NLN82 were isolated from wild rodents of the Hainan Island.</title>
        <authorList>
            <person name="Niu N."/>
            <person name="Zhou J."/>
        </authorList>
    </citation>
    <scope>NUCLEOTIDE SEQUENCE [LARGE SCALE GENOMIC DNA]</scope>
    <source>
        <strain evidence="1 2">NLN82</strain>
    </source>
</reference>
<dbReference type="EMBL" id="JAAGYR010000020">
    <property type="protein sequence ID" value="NEN76473.1"/>
    <property type="molecule type" value="Genomic_DNA"/>
</dbReference>
<proteinExistence type="predicted"/>
<evidence type="ECO:0000313" key="2">
    <source>
        <dbReference type="Proteomes" id="UP000477651"/>
    </source>
</evidence>